<accession>A0ACD4NSX1</accession>
<evidence type="ECO:0000313" key="1">
    <source>
        <dbReference type="EMBL" id="WAJ29848.1"/>
    </source>
</evidence>
<name>A0ACD4NSX1_9HYPH</name>
<protein>
    <submittedName>
        <fullName evidence="1">Uncharacterized protein</fullName>
    </submittedName>
</protein>
<keyword evidence="2" id="KW-1185">Reference proteome</keyword>
<dbReference type="EMBL" id="CP113520">
    <property type="protein sequence ID" value="WAJ29848.1"/>
    <property type="molecule type" value="Genomic_DNA"/>
</dbReference>
<organism evidence="1 2">
    <name type="scientific">Antarcticirhabdus aurantiaca</name>
    <dbReference type="NCBI Taxonomy" id="2606717"/>
    <lineage>
        <taxon>Bacteria</taxon>
        <taxon>Pseudomonadati</taxon>
        <taxon>Pseudomonadota</taxon>
        <taxon>Alphaproteobacteria</taxon>
        <taxon>Hyphomicrobiales</taxon>
        <taxon>Aurantimonadaceae</taxon>
        <taxon>Antarcticirhabdus</taxon>
    </lineage>
</organism>
<gene>
    <name evidence="1" type="ORF">OXU80_06400</name>
</gene>
<evidence type="ECO:0000313" key="2">
    <source>
        <dbReference type="Proteomes" id="UP001163223"/>
    </source>
</evidence>
<sequence length="86" mass="8719">MAGMGSERRRHDAGEREVETSVEETGGAVGDAFDSMGLTHLGFAGMLSELALGTGALVPSGSRVAATRAFFEWSDGGTDEAGAIAA</sequence>
<dbReference type="Proteomes" id="UP001163223">
    <property type="component" value="Chromosome"/>
</dbReference>
<proteinExistence type="predicted"/>
<reference evidence="1" key="1">
    <citation type="submission" date="2022-11" db="EMBL/GenBank/DDBJ databases">
        <title>beta-Carotene-producing bacterium, Jeongeuplla avenae sp. nov., alleviates the salt stress of Arabidopsis seedlings.</title>
        <authorList>
            <person name="Jiang L."/>
            <person name="Lee J."/>
        </authorList>
    </citation>
    <scope>NUCLEOTIDE SEQUENCE</scope>
    <source>
        <strain evidence="1">DY_R2A_6</strain>
    </source>
</reference>